<dbReference type="PANTHER" id="PTHR43024">
    <property type="entry name" value="UDP-N-ACETYLMURAMOYL-TRIPEPTIDE--D-ALANYL-D-ALANINE LIGASE"/>
    <property type="match status" value="1"/>
</dbReference>
<protein>
    <recommendedName>
        <fullName evidence="10 11">UDP-N-acetylmuramoyl-tripeptide--D-alanyl-D-alanine ligase</fullName>
        <ecNumber evidence="10 11">6.3.2.10</ecNumber>
    </recommendedName>
    <alternativeName>
        <fullName evidence="10">D-alanyl-D-alanine-adding enzyme</fullName>
    </alternativeName>
</protein>
<keyword evidence="2 10" id="KW-0436">Ligase</keyword>
<keyword evidence="6 10" id="KW-0133">Cell shape</keyword>
<dbReference type="InterPro" id="IPR036615">
    <property type="entry name" value="Mur_ligase_C_dom_sf"/>
</dbReference>
<dbReference type="GO" id="GO:0051301">
    <property type="term" value="P:cell division"/>
    <property type="evidence" value="ECO:0007669"/>
    <property type="project" value="UniProtKB-KW"/>
</dbReference>
<dbReference type="InterPro" id="IPR000713">
    <property type="entry name" value="Mur_ligase_N"/>
</dbReference>
<dbReference type="EMBL" id="CAJC01000055">
    <property type="protein sequence ID" value="CCI52128.1"/>
    <property type="molecule type" value="Genomic_DNA"/>
</dbReference>
<evidence type="ECO:0000256" key="3">
    <source>
        <dbReference type="ARBA" id="ARBA00022618"/>
    </source>
</evidence>
<dbReference type="HAMAP" id="MF_02019">
    <property type="entry name" value="MurF"/>
    <property type="match status" value="1"/>
</dbReference>
<evidence type="ECO:0000256" key="5">
    <source>
        <dbReference type="ARBA" id="ARBA00022840"/>
    </source>
</evidence>
<evidence type="ECO:0000256" key="4">
    <source>
        <dbReference type="ARBA" id="ARBA00022741"/>
    </source>
</evidence>
<dbReference type="SUPFAM" id="SSF63418">
    <property type="entry name" value="MurE/MurF N-terminal domain"/>
    <property type="match status" value="1"/>
</dbReference>
<reference evidence="15 16" key="1">
    <citation type="journal article" date="2013" name="ISME J.">
        <title>A metabolic model for members of the genus Tetrasphaera involved in enhanced biological phosphorus removal.</title>
        <authorList>
            <person name="Kristiansen R."/>
            <person name="Nguyen H.T.T."/>
            <person name="Saunders A.M."/>
            <person name="Nielsen J.L."/>
            <person name="Wimmer R."/>
            <person name="Le V.Q."/>
            <person name="McIlroy S.J."/>
            <person name="Petrovski S."/>
            <person name="Seviour R.J."/>
            <person name="Calteau A."/>
            <person name="Nielsen K.L."/>
            <person name="Nielsen P.H."/>
        </authorList>
    </citation>
    <scope>NUCLEOTIDE SEQUENCE [LARGE SCALE GENOMIC DNA]</scope>
    <source>
        <strain evidence="15 16">Ben 74</strain>
    </source>
</reference>
<feature type="domain" description="Mur ligase central" evidence="14">
    <location>
        <begin position="112"/>
        <end position="299"/>
    </location>
</feature>
<dbReference type="Gene3D" id="3.40.1390.10">
    <property type="entry name" value="MurE/MurF, N-terminal domain"/>
    <property type="match status" value="1"/>
</dbReference>
<dbReference type="GO" id="GO:0005524">
    <property type="term" value="F:ATP binding"/>
    <property type="evidence" value="ECO:0007669"/>
    <property type="project" value="UniProtKB-UniRule"/>
</dbReference>
<dbReference type="SUPFAM" id="SSF53623">
    <property type="entry name" value="MurD-like peptide ligases, catalytic domain"/>
    <property type="match status" value="1"/>
</dbReference>
<dbReference type="UniPathway" id="UPA00219"/>
<dbReference type="AlphaFoldDB" id="A0A077MBS9"/>
<feature type="binding site" evidence="10">
    <location>
        <begin position="114"/>
        <end position="120"/>
    </location>
    <ligand>
        <name>ATP</name>
        <dbReference type="ChEBI" id="CHEBI:30616"/>
    </ligand>
</feature>
<evidence type="ECO:0000256" key="1">
    <source>
        <dbReference type="ARBA" id="ARBA00022490"/>
    </source>
</evidence>
<evidence type="ECO:0000256" key="7">
    <source>
        <dbReference type="ARBA" id="ARBA00022984"/>
    </source>
</evidence>
<dbReference type="Gene3D" id="3.90.190.20">
    <property type="entry name" value="Mur ligase, C-terminal domain"/>
    <property type="match status" value="1"/>
</dbReference>
<comment type="similarity">
    <text evidence="10">Belongs to the MurCDEF family. MurF subfamily.</text>
</comment>
<evidence type="ECO:0000259" key="13">
    <source>
        <dbReference type="Pfam" id="PF02875"/>
    </source>
</evidence>
<evidence type="ECO:0000259" key="12">
    <source>
        <dbReference type="Pfam" id="PF01225"/>
    </source>
</evidence>
<name>A0A077MBS9_9MICO</name>
<comment type="function">
    <text evidence="10 11">Involved in cell wall formation. Catalyzes the final step in the synthesis of UDP-N-acetylmuramoyl-pentapeptide, the precursor of murein.</text>
</comment>
<evidence type="ECO:0000256" key="8">
    <source>
        <dbReference type="ARBA" id="ARBA00023306"/>
    </source>
</evidence>
<evidence type="ECO:0000256" key="6">
    <source>
        <dbReference type="ARBA" id="ARBA00022960"/>
    </source>
</evidence>
<dbReference type="GO" id="GO:0008766">
    <property type="term" value="F:UDP-N-acetylmuramoylalanyl-D-glutamyl-2,6-diaminopimelate-D-alanyl-D-alanine ligase activity"/>
    <property type="evidence" value="ECO:0007669"/>
    <property type="project" value="RHEA"/>
</dbReference>
<evidence type="ECO:0000259" key="14">
    <source>
        <dbReference type="Pfam" id="PF08245"/>
    </source>
</evidence>
<dbReference type="STRING" id="1193518.BN13_1480002"/>
<feature type="domain" description="Mur ligase N-terminal catalytic" evidence="12">
    <location>
        <begin position="35"/>
        <end position="78"/>
    </location>
</feature>
<keyword evidence="5 10" id="KW-0067">ATP-binding</keyword>
<dbReference type="InterPro" id="IPR004101">
    <property type="entry name" value="Mur_ligase_C"/>
</dbReference>
<dbReference type="InterPro" id="IPR036565">
    <property type="entry name" value="Mur-like_cat_sf"/>
</dbReference>
<dbReference type="NCBIfam" id="TIGR01143">
    <property type="entry name" value="murF"/>
    <property type="match status" value="1"/>
</dbReference>
<evidence type="ECO:0000256" key="9">
    <source>
        <dbReference type="ARBA" id="ARBA00023316"/>
    </source>
</evidence>
<feature type="domain" description="Mur ligase C-terminal" evidence="13">
    <location>
        <begin position="323"/>
        <end position="449"/>
    </location>
</feature>
<comment type="catalytic activity">
    <reaction evidence="10 11">
        <text>D-alanyl-D-alanine + UDP-N-acetyl-alpha-D-muramoyl-L-alanyl-gamma-D-glutamyl-meso-2,6-diaminopimelate + ATP = UDP-N-acetyl-alpha-D-muramoyl-L-alanyl-gamma-D-glutamyl-meso-2,6-diaminopimeloyl-D-alanyl-D-alanine + ADP + phosphate + H(+)</text>
        <dbReference type="Rhea" id="RHEA:28374"/>
        <dbReference type="ChEBI" id="CHEBI:15378"/>
        <dbReference type="ChEBI" id="CHEBI:30616"/>
        <dbReference type="ChEBI" id="CHEBI:43474"/>
        <dbReference type="ChEBI" id="CHEBI:57822"/>
        <dbReference type="ChEBI" id="CHEBI:61386"/>
        <dbReference type="ChEBI" id="CHEBI:83905"/>
        <dbReference type="ChEBI" id="CHEBI:456216"/>
        <dbReference type="EC" id="6.3.2.10"/>
    </reaction>
</comment>
<evidence type="ECO:0000313" key="16">
    <source>
        <dbReference type="Proteomes" id="UP000035720"/>
    </source>
</evidence>
<dbReference type="Pfam" id="PF08245">
    <property type="entry name" value="Mur_ligase_M"/>
    <property type="match status" value="1"/>
</dbReference>
<gene>
    <name evidence="10 15" type="primary">murF</name>
    <name evidence="15" type="ORF">BN13_1480002</name>
</gene>
<dbReference type="GO" id="GO:0005737">
    <property type="term" value="C:cytoplasm"/>
    <property type="evidence" value="ECO:0007669"/>
    <property type="project" value="UniProtKB-SubCell"/>
</dbReference>
<keyword evidence="1 10" id="KW-0963">Cytoplasm</keyword>
<dbReference type="InterPro" id="IPR051046">
    <property type="entry name" value="MurCDEF_CellWall_CoF430Synth"/>
</dbReference>
<accession>A0A077MBS9</accession>
<comment type="caution">
    <text evidence="15">The sequence shown here is derived from an EMBL/GenBank/DDBJ whole genome shotgun (WGS) entry which is preliminary data.</text>
</comment>
<dbReference type="PANTHER" id="PTHR43024:SF1">
    <property type="entry name" value="UDP-N-ACETYLMURAMOYL-TRIPEPTIDE--D-ALANYL-D-ALANINE LIGASE"/>
    <property type="match status" value="1"/>
</dbReference>
<dbReference type="OrthoDB" id="9800958at2"/>
<dbReference type="Gene3D" id="3.40.1190.10">
    <property type="entry name" value="Mur-like, catalytic domain"/>
    <property type="match status" value="1"/>
</dbReference>
<dbReference type="SUPFAM" id="SSF53244">
    <property type="entry name" value="MurD-like peptide ligases, peptide-binding domain"/>
    <property type="match status" value="1"/>
</dbReference>
<dbReference type="GO" id="GO:0047480">
    <property type="term" value="F:UDP-N-acetylmuramoyl-tripeptide-D-alanyl-D-alanine ligase activity"/>
    <property type="evidence" value="ECO:0007669"/>
    <property type="project" value="UniProtKB-UniRule"/>
</dbReference>
<dbReference type="InterPro" id="IPR013221">
    <property type="entry name" value="Mur_ligase_cen"/>
</dbReference>
<keyword evidence="3 10" id="KW-0132">Cell division</keyword>
<dbReference type="Pfam" id="PF02875">
    <property type="entry name" value="Mur_ligase_C"/>
    <property type="match status" value="1"/>
</dbReference>
<dbReference type="Pfam" id="PF01225">
    <property type="entry name" value="Mur_ligase"/>
    <property type="match status" value="1"/>
</dbReference>
<evidence type="ECO:0000256" key="10">
    <source>
        <dbReference type="HAMAP-Rule" id="MF_02019"/>
    </source>
</evidence>
<dbReference type="GO" id="GO:0071555">
    <property type="term" value="P:cell wall organization"/>
    <property type="evidence" value="ECO:0007669"/>
    <property type="project" value="UniProtKB-KW"/>
</dbReference>
<proteinExistence type="inferred from homology"/>
<sequence length="468" mass="47630">MIARTLAQLTEITGGELFGIDMAAAAGVVIDGPVVTDSREAGAGSLYVARIGAALDGHDFAGRARDAGAVAALTTRPVTELPGIVVPDEQAAFVAIARDLVDRADDLRVIGITGSSGKTSTKDLLAQVLAAAAPTVANVGSLNSEVGVPLTVCRLEPDTRFLVVEMGARGIGHIHYLTTIAPPAIGIVLNVGSAHVGEFGSRQGIATAKAELVEALPTDGVAILNADDDLVAAMAARTRARVVFVGESAGAHVRATDISLNADGRASFTLTADGDSVPVSLAVAGRHQVGNALAVIAAALVCGLDLPDIVATLAGAGPVSRYRMEVTTRDDGVTIVNDAYNANPESMAAALAALSTMATGRRAWAVLGPMLELGDECDAAHRATGADVARRGVQRLIVVGAAAAEIAVGADAAYDRGDLEIDQVATTEEALAILSEQLRPGDIVLIKSSNGAGLRFLGDQLLSPEALR</sequence>
<dbReference type="GO" id="GO:0009252">
    <property type="term" value="P:peptidoglycan biosynthetic process"/>
    <property type="evidence" value="ECO:0007669"/>
    <property type="project" value="UniProtKB-UniRule"/>
</dbReference>
<evidence type="ECO:0000313" key="15">
    <source>
        <dbReference type="EMBL" id="CCI52128.1"/>
    </source>
</evidence>
<keyword evidence="16" id="KW-1185">Reference proteome</keyword>
<dbReference type="GO" id="GO:0008360">
    <property type="term" value="P:regulation of cell shape"/>
    <property type="evidence" value="ECO:0007669"/>
    <property type="project" value="UniProtKB-KW"/>
</dbReference>
<dbReference type="InterPro" id="IPR035911">
    <property type="entry name" value="MurE/MurF_N"/>
</dbReference>
<keyword evidence="4 10" id="KW-0547">Nucleotide-binding</keyword>
<dbReference type="Proteomes" id="UP000035720">
    <property type="component" value="Unassembled WGS sequence"/>
</dbReference>
<keyword evidence="9 10" id="KW-0961">Cell wall biogenesis/degradation</keyword>
<evidence type="ECO:0000256" key="2">
    <source>
        <dbReference type="ARBA" id="ARBA00022598"/>
    </source>
</evidence>
<dbReference type="RefSeq" id="WP_048548312.1">
    <property type="nucleotide sequence ID" value="NZ_HF571038.1"/>
</dbReference>
<dbReference type="InterPro" id="IPR005863">
    <property type="entry name" value="UDP-N-AcMur_synth"/>
</dbReference>
<keyword evidence="8 10" id="KW-0131">Cell cycle</keyword>
<comment type="pathway">
    <text evidence="10 11">Cell wall biogenesis; peptidoglycan biosynthesis.</text>
</comment>
<evidence type="ECO:0000256" key="11">
    <source>
        <dbReference type="RuleBase" id="RU004136"/>
    </source>
</evidence>
<keyword evidence="7 10" id="KW-0573">Peptidoglycan synthesis</keyword>
<organism evidence="15 16">
    <name type="scientific">Nostocoides jenkinsii Ben 74</name>
    <dbReference type="NCBI Taxonomy" id="1193518"/>
    <lineage>
        <taxon>Bacteria</taxon>
        <taxon>Bacillati</taxon>
        <taxon>Actinomycetota</taxon>
        <taxon>Actinomycetes</taxon>
        <taxon>Micrococcales</taxon>
        <taxon>Intrasporangiaceae</taxon>
        <taxon>Nostocoides</taxon>
    </lineage>
</organism>
<dbReference type="EC" id="6.3.2.10" evidence="10 11"/>
<comment type="subcellular location">
    <subcellularLocation>
        <location evidence="10 11">Cytoplasm</location>
    </subcellularLocation>
</comment>